<evidence type="ECO:0000313" key="3">
    <source>
        <dbReference type="EMBL" id="PQP23601.1"/>
    </source>
</evidence>
<sequence>MNAIVEPITDPDVAAKAGQLADMWAAQRTLFEQGMSGVELTAILRGESKTAADAEIWNFLAILRTESALVEGQPARPHHPLGHRAGRMKVQLRGGQQGLRALGRSLRTLERLVTRQVLKIVFDVLLLTVGLLLVVASRFRRRIQSQITRDVLFEIASDDGVARRFGLHAATRTVSLEAVSEQRPDTTVRFGCALDGIRALVSTRTTVRIVEGMNYGNTRLEGNPVLLLWFHALTRTVVPIGSTRRPRLWRLPPIKVREPERHAPWAARITREPAIDQLDPTWQVAWVARAKLLQVRACNGEPLPPAEGEHDDSRRSMTSTETLNDRARGWPRFQWEKTTTPDDWSSSSEPLPWWDRDFTPMCAFPRFELIIAGVDLHRYVTTRCNVLCVNR</sequence>
<feature type="region of interest" description="Disordered" evidence="1">
    <location>
        <begin position="301"/>
        <end position="323"/>
    </location>
</feature>
<organism evidence="3 4">
    <name type="scientific">Rhodococcus opacus</name>
    <name type="common">Nocardia opaca</name>
    <dbReference type="NCBI Taxonomy" id="37919"/>
    <lineage>
        <taxon>Bacteria</taxon>
        <taxon>Bacillati</taxon>
        <taxon>Actinomycetota</taxon>
        <taxon>Actinomycetes</taxon>
        <taxon>Mycobacteriales</taxon>
        <taxon>Nocardiaceae</taxon>
        <taxon>Rhodococcus</taxon>
    </lineage>
</organism>
<evidence type="ECO:0000256" key="2">
    <source>
        <dbReference type="SAM" id="Phobius"/>
    </source>
</evidence>
<gene>
    <name evidence="3" type="ORF">C5613_17620</name>
</gene>
<keyword evidence="2" id="KW-0472">Membrane</keyword>
<keyword evidence="2" id="KW-0812">Transmembrane</keyword>
<dbReference type="Proteomes" id="UP000239290">
    <property type="component" value="Unassembled WGS sequence"/>
</dbReference>
<dbReference type="EMBL" id="PUIO01000019">
    <property type="protein sequence ID" value="PQP23601.1"/>
    <property type="molecule type" value="Genomic_DNA"/>
</dbReference>
<protein>
    <submittedName>
        <fullName evidence="3">Uncharacterized protein</fullName>
    </submittedName>
</protein>
<dbReference type="AlphaFoldDB" id="A0A2S8J972"/>
<proteinExistence type="predicted"/>
<name>A0A2S8J972_RHOOP</name>
<evidence type="ECO:0000313" key="4">
    <source>
        <dbReference type="Proteomes" id="UP000239290"/>
    </source>
</evidence>
<evidence type="ECO:0000256" key="1">
    <source>
        <dbReference type="SAM" id="MobiDB-lite"/>
    </source>
</evidence>
<feature type="transmembrane region" description="Helical" evidence="2">
    <location>
        <begin position="117"/>
        <end position="136"/>
    </location>
</feature>
<reference evidence="4" key="1">
    <citation type="submission" date="2018-02" db="EMBL/GenBank/DDBJ databases">
        <title>Draft genome sequencing of Rhodococcus opacus KU647198.</title>
        <authorList>
            <person name="Zheng B.-X."/>
        </authorList>
    </citation>
    <scope>NUCLEOTIDE SEQUENCE [LARGE SCALE GENOMIC DNA]</scope>
    <source>
        <strain evidence="4">04-OD7</strain>
    </source>
</reference>
<keyword evidence="2" id="KW-1133">Transmembrane helix</keyword>
<accession>A0A2S8J972</accession>
<comment type="caution">
    <text evidence="3">The sequence shown here is derived from an EMBL/GenBank/DDBJ whole genome shotgun (WGS) entry which is preliminary data.</text>
</comment>